<feature type="transmembrane region" description="Helical" evidence="8">
    <location>
        <begin position="306"/>
        <end position="325"/>
    </location>
</feature>
<dbReference type="InterPro" id="IPR003352">
    <property type="entry name" value="PTS_EIIC"/>
</dbReference>
<evidence type="ECO:0000259" key="9">
    <source>
        <dbReference type="Pfam" id="PF13303"/>
    </source>
</evidence>
<evidence type="ECO:0000256" key="2">
    <source>
        <dbReference type="ARBA" id="ARBA00022448"/>
    </source>
</evidence>
<evidence type="ECO:0000256" key="7">
    <source>
        <dbReference type="ARBA" id="ARBA00023136"/>
    </source>
</evidence>
<evidence type="ECO:0000256" key="6">
    <source>
        <dbReference type="ARBA" id="ARBA00022989"/>
    </source>
</evidence>
<evidence type="ECO:0000256" key="4">
    <source>
        <dbReference type="ARBA" id="ARBA00022597"/>
    </source>
</evidence>
<protein>
    <recommendedName>
        <fullName evidence="9">Phosphotransferase system EIIC domain-containing protein</fullName>
    </recommendedName>
</protein>
<keyword evidence="3" id="KW-1003">Cell membrane</keyword>
<dbReference type="AlphaFoldDB" id="A0A841PYP2"/>
<keyword evidence="4" id="KW-0762">Sugar transport</keyword>
<evidence type="ECO:0000256" key="5">
    <source>
        <dbReference type="ARBA" id="ARBA00022692"/>
    </source>
</evidence>
<dbReference type="RefSeq" id="WP_174494305.1">
    <property type="nucleotide sequence ID" value="NZ_CADDWK010000001.1"/>
</dbReference>
<keyword evidence="2" id="KW-0813">Transport</keyword>
<keyword evidence="11" id="KW-1185">Reference proteome</keyword>
<gene>
    <name evidence="10" type="ORF">HNQ94_000572</name>
</gene>
<feature type="domain" description="Phosphotransferase system EIIC" evidence="9">
    <location>
        <begin position="20"/>
        <end position="341"/>
    </location>
</feature>
<keyword evidence="5 8" id="KW-0812">Transmembrane</keyword>
<accession>A0A841PYP2</accession>
<feature type="transmembrane region" description="Helical" evidence="8">
    <location>
        <begin position="69"/>
        <end position="94"/>
    </location>
</feature>
<evidence type="ECO:0000256" key="8">
    <source>
        <dbReference type="SAM" id="Phobius"/>
    </source>
</evidence>
<feature type="transmembrane region" description="Helical" evidence="8">
    <location>
        <begin position="204"/>
        <end position="223"/>
    </location>
</feature>
<dbReference type="GO" id="GO:0005886">
    <property type="term" value="C:plasma membrane"/>
    <property type="evidence" value="ECO:0007669"/>
    <property type="project" value="UniProtKB-SubCell"/>
</dbReference>
<organism evidence="10 11">
    <name type="scientific">Salirhabdus euzebyi</name>
    <dbReference type="NCBI Taxonomy" id="394506"/>
    <lineage>
        <taxon>Bacteria</taxon>
        <taxon>Bacillati</taxon>
        <taxon>Bacillota</taxon>
        <taxon>Bacilli</taxon>
        <taxon>Bacillales</taxon>
        <taxon>Bacillaceae</taxon>
        <taxon>Salirhabdus</taxon>
    </lineage>
</organism>
<evidence type="ECO:0000313" key="11">
    <source>
        <dbReference type="Proteomes" id="UP000581688"/>
    </source>
</evidence>
<dbReference type="EMBL" id="JACHGH010000001">
    <property type="protein sequence ID" value="MBB6452151.1"/>
    <property type="molecule type" value="Genomic_DNA"/>
</dbReference>
<evidence type="ECO:0000256" key="1">
    <source>
        <dbReference type="ARBA" id="ARBA00004651"/>
    </source>
</evidence>
<feature type="transmembrane region" description="Helical" evidence="8">
    <location>
        <begin position="17"/>
        <end position="39"/>
    </location>
</feature>
<name>A0A841PYP2_9BACI</name>
<reference evidence="10 11" key="1">
    <citation type="submission" date="2020-08" db="EMBL/GenBank/DDBJ databases">
        <title>Genomic Encyclopedia of Type Strains, Phase IV (KMG-IV): sequencing the most valuable type-strain genomes for metagenomic binning, comparative biology and taxonomic classification.</title>
        <authorList>
            <person name="Goeker M."/>
        </authorList>
    </citation>
    <scope>NUCLEOTIDE SEQUENCE [LARGE SCALE GENOMIC DNA]</scope>
    <source>
        <strain evidence="10 11">DSM 19612</strain>
    </source>
</reference>
<comment type="caution">
    <text evidence="10">The sequence shown here is derived from an EMBL/GenBank/DDBJ whole genome shotgun (WGS) entry which is preliminary data.</text>
</comment>
<evidence type="ECO:0000256" key="3">
    <source>
        <dbReference type="ARBA" id="ARBA00022475"/>
    </source>
</evidence>
<feature type="transmembrane region" description="Helical" evidence="8">
    <location>
        <begin position="253"/>
        <end position="275"/>
    </location>
</feature>
<proteinExistence type="predicted"/>
<feature type="transmembrane region" description="Helical" evidence="8">
    <location>
        <begin position="172"/>
        <end position="197"/>
    </location>
</feature>
<dbReference type="GO" id="GO:0008982">
    <property type="term" value="F:protein-N(PI)-phosphohistidine-sugar phosphotransferase activity"/>
    <property type="evidence" value="ECO:0007669"/>
    <property type="project" value="InterPro"/>
</dbReference>
<evidence type="ECO:0000313" key="10">
    <source>
        <dbReference type="EMBL" id="MBB6452151.1"/>
    </source>
</evidence>
<sequence length="348" mass="36743">MKAFLQRKGVTLSLREYFITALSYMALGLFSSLIIGLIIKTLGQELVEKVSQNFEFLIEMGSFAMDPKIYGAAIGVAIAYGLKAPALVMFAAIFAGAFGTELGGPAGSYIAVLFAVEVGKLISNETKLDIILTPFVTIFTGFTIASLVGPYINSFMTGFGDTIEWATTQRPFIMGILVAVLMGLALTAPISSAAIAIMLQLDGLAAGAATIGCSAQMIGFAVSSYRENGFGGLVAQGVGTSMLQIGNIIRKPVILIPPTVAGIILAPFATVVFQMENNFAGAGMGTSGFVGQLMTLETMGTTVETFMLILALHIIGPAIISLILSEWLRKMNWIKYGDMKLALNEGGK</sequence>
<comment type="subcellular location">
    <subcellularLocation>
        <location evidence="1">Cell membrane</location>
        <topology evidence="1">Multi-pass membrane protein</topology>
    </subcellularLocation>
</comment>
<dbReference type="Pfam" id="PF13303">
    <property type="entry name" value="PTS_EIIC_2"/>
    <property type="match status" value="1"/>
</dbReference>
<dbReference type="Proteomes" id="UP000581688">
    <property type="component" value="Unassembled WGS sequence"/>
</dbReference>
<keyword evidence="6 8" id="KW-1133">Transmembrane helix</keyword>
<keyword evidence="7 8" id="KW-0472">Membrane</keyword>
<dbReference type="GO" id="GO:0009401">
    <property type="term" value="P:phosphoenolpyruvate-dependent sugar phosphotransferase system"/>
    <property type="evidence" value="ECO:0007669"/>
    <property type="project" value="InterPro"/>
</dbReference>
<feature type="transmembrane region" description="Helical" evidence="8">
    <location>
        <begin position="130"/>
        <end position="152"/>
    </location>
</feature>